<dbReference type="PANTHER" id="PTHR44196">
    <property type="entry name" value="DEHYDROGENASE/REDUCTASE SDR FAMILY MEMBER 7B"/>
    <property type="match status" value="1"/>
</dbReference>
<name>A0A2A2F8S6_9GAMM</name>
<evidence type="ECO:0000256" key="2">
    <source>
        <dbReference type="ARBA" id="ARBA00023002"/>
    </source>
</evidence>
<dbReference type="SUPFAM" id="SSF51735">
    <property type="entry name" value="NAD(P)-binding Rossmann-fold domains"/>
    <property type="match status" value="1"/>
</dbReference>
<evidence type="ECO:0000259" key="4">
    <source>
        <dbReference type="SMART" id="SM00822"/>
    </source>
</evidence>
<evidence type="ECO:0000313" key="5">
    <source>
        <dbReference type="EMBL" id="PAU81856.1"/>
    </source>
</evidence>
<gene>
    <name evidence="5" type="ORF">CK501_01510</name>
</gene>
<dbReference type="Gene3D" id="3.40.50.720">
    <property type="entry name" value="NAD(P)-binding Rossmann-like Domain"/>
    <property type="match status" value="1"/>
</dbReference>
<comment type="caution">
    <text evidence="5">The sequence shown here is derived from an EMBL/GenBank/DDBJ whole genome shotgun (WGS) entry which is preliminary data.</text>
</comment>
<evidence type="ECO:0000256" key="1">
    <source>
        <dbReference type="ARBA" id="ARBA00006484"/>
    </source>
</evidence>
<protein>
    <submittedName>
        <fullName evidence="5">Short-chain dehydrogenase</fullName>
    </submittedName>
</protein>
<dbReference type="Proteomes" id="UP000218896">
    <property type="component" value="Unassembled WGS sequence"/>
</dbReference>
<dbReference type="InterPro" id="IPR002347">
    <property type="entry name" value="SDR_fam"/>
</dbReference>
<dbReference type="PANTHER" id="PTHR44196:SF1">
    <property type="entry name" value="DEHYDROGENASE_REDUCTASE SDR FAMILY MEMBER 7B"/>
    <property type="match status" value="1"/>
</dbReference>
<sequence>MKTIFITGAAAGIGRATAQLFAGKGWFVGAADRDEAALRTLQEGLGEANCSVHVMDVTDAASVRQALAGFAARTEGQLDVLHNNAGILRVGRFEAIPLEDHRAQVDVNLTGLLNVLHTAFPWLRDTPGAQVVNMSSASAIHGTPDFASYSATKHAVRAMTEALDIEWQEYDIRVCDLMPPFVATGMVNANRAVSGMFDGMGVNLGAEDVAAQVWAVTRGGRGVHHPVSLPMKGLWSTSGAMPTAVTRRIMKRFWGR</sequence>
<dbReference type="RefSeq" id="WP_095615956.1">
    <property type="nucleotide sequence ID" value="NZ_NSKD01000001.1"/>
</dbReference>
<dbReference type="InterPro" id="IPR057326">
    <property type="entry name" value="KR_dom"/>
</dbReference>
<dbReference type="PRINTS" id="PR00081">
    <property type="entry name" value="GDHRDH"/>
</dbReference>
<dbReference type="InterPro" id="IPR036291">
    <property type="entry name" value="NAD(P)-bd_dom_sf"/>
</dbReference>
<feature type="domain" description="Ketoreductase" evidence="4">
    <location>
        <begin position="2"/>
        <end position="170"/>
    </location>
</feature>
<dbReference type="AlphaFoldDB" id="A0A2A2F8S6"/>
<dbReference type="OrthoDB" id="7301144at2"/>
<dbReference type="SMART" id="SM00822">
    <property type="entry name" value="PKS_KR"/>
    <property type="match status" value="1"/>
</dbReference>
<evidence type="ECO:0000256" key="3">
    <source>
        <dbReference type="RuleBase" id="RU000363"/>
    </source>
</evidence>
<accession>A0A2A2F8S6</accession>
<dbReference type="GO" id="GO:0016020">
    <property type="term" value="C:membrane"/>
    <property type="evidence" value="ECO:0007669"/>
    <property type="project" value="TreeGrafter"/>
</dbReference>
<dbReference type="PRINTS" id="PR00080">
    <property type="entry name" value="SDRFAMILY"/>
</dbReference>
<comment type="similarity">
    <text evidence="1 3">Belongs to the short-chain dehydrogenases/reductases (SDR) family.</text>
</comment>
<evidence type="ECO:0000313" key="6">
    <source>
        <dbReference type="Proteomes" id="UP000218896"/>
    </source>
</evidence>
<organism evidence="5 6">
    <name type="scientific">Halovibrio salipaludis</name>
    <dbReference type="NCBI Taxonomy" id="2032626"/>
    <lineage>
        <taxon>Bacteria</taxon>
        <taxon>Pseudomonadati</taxon>
        <taxon>Pseudomonadota</taxon>
        <taxon>Gammaproteobacteria</taxon>
        <taxon>Oceanospirillales</taxon>
        <taxon>Halomonadaceae</taxon>
        <taxon>Halovibrio</taxon>
    </lineage>
</organism>
<dbReference type="EMBL" id="NSKD01000001">
    <property type="protein sequence ID" value="PAU81856.1"/>
    <property type="molecule type" value="Genomic_DNA"/>
</dbReference>
<dbReference type="NCBIfam" id="NF006123">
    <property type="entry name" value="PRK08267.1"/>
    <property type="match status" value="1"/>
</dbReference>
<dbReference type="GO" id="GO:0016491">
    <property type="term" value="F:oxidoreductase activity"/>
    <property type="evidence" value="ECO:0007669"/>
    <property type="project" value="UniProtKB-KW"/>
</dbReference>
<keyword evidence="6" id="KW-1185">Reference proteome</keyword>
<reference evidence="5 6" key="1">
    <citation type="submission" date="2017-08" db="EMBL/GenBank/DDBJ databases">
        <title>Halovibrio sewagensis sp. nov., isolated from wastewater of high salinity.</title>
        <authorList>
            <person name="Dong X."/>
            <person name="Zhang G."/>
        </authorList>
    </citation>
    <scope>NUCLEOTIDE SEQUENCE [LARGE SCALE GENOMIC DNA]</scope>
    <source>
        <strain evidence="5 6">YL5-2</strain>
    </source>
</reference>
<dbReference type="Pfam" id="PF00106">
    <property type="entry name" value="adh_short"/>
    <property type="match status" value="1"/>
</dbReference>
<keyword evidence="2" id="KW-0560">Oxidoreductase</keyword>
<proteinExistence type="inferred from homology"/>